<protein>
    <submittedName>
        <fullName evidence="3">Uncharacterized protein</fullName>
    </submittedName>
</protein>
<dbReference type="EMBL" id="WLZY01000008">
    <property type="protein sequence ID" value="NDL59674.1"/>
    <property type="molecule type" value="Genomic_DNA"/>
</dbReference>
<feature type="region of interest" description="Disordered" evidence="1">
    <location>
        <begin position="24"/>
        <end position="89"/>
    </location>
</feature>
<accession>A0A7K3M8R6</accession>
<organism evidence="3 4">
    <name type="scientific">Phytoactinopolyspora mesophila</name>
    <dbReference type="NCBI Taxonomy" id="2650750"/>
    <lineage>
        <taxon>Bacteria</taxon>
        <taxon>Bacillati</taxon>
        <taxon>Actinomycetota</taxon>
        <taxon>Actinomycetes</taxon>
        <taxon>Jiangellales</taxon>
        <taxon>Jiangellaceae</taxon>
        <taxon>Phytoactinopolyspora</taxon>
    </lineage>
</organism>
<feature type="chain" id="PRO_5029546811" evidence="2">
    <location>
        <begin position="26"/>
        <end position="89"/>
    </location>
</feature>
<dbReference type="Proteomes" id="UP000460435">
    <property type="component" value="Unassembled WGS sequence"/>
</dbReference>
<feature type="compositionally biased region" description="Basic and acidic residues" evidence="1">
    <location>
        <begin position="37"/>
        <end position="89"/>
    </location>
</feature>
<sequence>MRTRTTVLATAAAALLIGGAALAQAHPDGTPGQGPMDRMHDSQEMREMHGDMPNGAREDCDDLHQQMEQQMDRMFDRHMEETHHRNWDR</sequence>
<evidence type="ECO:0000313" key="4">
    <source>
        <dbReference type="Proteomes" id="UP000460435"/>
    </source>
</evidence>
<feature type="signal peptide" evidence="2">
    <location>
        <begin position="1"/>
        <end position="25"/>
    </location>
</feature>
<dbReference type="AlphaFoldDB" id="A0A7K3M8R6"/>
<name>A0A7K3M8R6_9ACTN</name>
<evidence type="ECO:0000256" key="2">
    <source>
        <dbReference type="SAM" id="SignalP"/>
    </source>
</evidence>
<keyword evidence="4" id="KW-1185">Reference proteome</keyword>
<proteinExistence type="predicted"/>
<comment type="caution">
    <text evidence="3">The sequence shown here is derived from an EMBL/GenBank/DDBJ whole genome shotgun (WGS) entry which is preliminary data.</text>
</comment>
<evidence type="ECO:0000256" key="1">
    <source>
        <dbReference type="SAM" id="MobiDB-lite"/>
    </source>
</evidence>
<evidence type="ECO:0000313" key="3">
    <source>
        <dbReference type="EMBL" id="NDL59674.1"/>
    </source>
</evidence>
<gene>
    <name evidence="3" type="ORF">F7O44_21615</name>
</gene>
<dbReference type="RefSeq" id="WP_162452368.1">
    <property type="nucleotide sequence ID" value="NZ_WLZY01000008.1"/>
</dbReference>
<reference evidence="3 4" key="1">
    <citation type="submission" date="2019-11" db="EMBL/GenBank/DDBJ databases">
        <authorList>
            <person name="Li X.-J."/>
            <person name="Feng X.-M."/>
        </authorList>
    </citation>
    <scope>NUCLEOTIDE SEQUENCE [LARGE SCALE GENOMIC DNA]</scope>
    <source>
        <strain evidence="3 4">XMNu-373</strain>
    </source>
</reference>
<keyword evidence="2" id="KW-0732">Signal</keyword>